<dbReference type="InterPro" id="IPR034005">
    <property type="entry name" value="M3A_DCP"/>
</dbReference>
<evidence type="ECO:0000256" key="4">
    <source>
        <dbReference type="ARBA" id="ARBA00022645"/>
    </source>
</evidence>
<dbReference type="Proteomes" id="UP000598997">
    <property type="component" value="Unassembled WGS sequence"/>
</dbReference>
<dbReference type="RefSeq" id="WP_229660365.1">
    <property type="nucleotide sequence ID" value="NZ_BMIO01000006.1"/>
</dbReference>
<name>A0A917DK34_9SPHN</name>
<dbReference type="CDD" id="cd06456">
    <property type="entry name" value="M3A_DCP"/>
    <property type="match status" value="1"/>
</dbReference>
<evidence type="ECO:0000256" key="3">
    <source>
        <dbReference type="ARBA" id="ARBA00022490"/>
    </source>
</evidence>
<dbReference type="GO" id="GO:0006508">
    <property type="term" value="P:proteolysis"/>
    <property type="evidence" value="ECO:0007669"/>
    <property type="project" value="UniProtKB-KW"/>
</dbReference>
<evidence type="ECO:0000256" key="10">
    <source>
        <dbReference type="ARBA" id="ARBA00052506"/>
    </source>
</evidence>
<evidence type="ECO:0000256" key="7">
    <source>
        <dbReference type="ARBA" id="ARBA00022801"/>
    </source>
</evidence>
<evidence type="ECO:0000259" key="17">
    <source>
        <dbReference type="Pfam" id="PF01432"/>
    </source>
</evidence>
<dbReference type="GO" id="GO:0008241">
    <property type="term" value="F:peptidyl-dipeptidase activity"/>
    <property type="evidence" value="ECO:0007669"/>
    <property type="project" value="UniProtKB-EC"/>
</dbReference>
<keyword evidence="9 15" id="KW-0482">Metalloprotease</keyword>
<feature type="chain" id="PRO_5037135270" description="Dipeptidyl carboxypeptidase" evidence="16">
    <location>
        <begin position="22"/>
        <end position="721"/>
    </location>
</feature>
<dbReference type="GO" id="GO:0046872">
    <property type="term" value="F:metal ion binding"/>
    <property type="evidence" value="ECO:0007669"/>
    <property type="project" value="UniProtKB-UniRule"/>
</dbReference>
<comment type="similarity">
    <text evidence="2 15">Belongs to the peptidase M3 family.</text>
</comment>
<dbReference type="GO" id="GO:0004180">
    <property type="term" value="F:carboxypeptidase activity"/>
    <property type="evidence" value="ECO:0007669"/>
    <property type="project" value="UniProtKB-KW"/>
</dbReference>
<dbReference type="EC" id="3.4.15.5" evidence="12"/>
<dbReference type="PANTHER" id="PTHR43660">
    <property type="entry name" value="DIPEPTIDYL CARBOXYPEPTIDASE"/>
    <property type="match status" value="1"/>
</dbReference>
<evidence type="ECO:0000256" key="2">
    <source>
        <dbReference type="ARBA" id="ARBA00006040"/>
    </source>
</evidence>
<gene>
    <name evidence="18" type="primary">dcp</name>
    <name evidence="18" type="ORF">GCM10010989_20940</name>
</gene>
<dbReference type="PANTHER" id="PTHR43660:SF1">
    <property type="entry name" value="DIPEPTIDYL CARBOXYPEPTIDASE"/>
    <property type="match status" value="1"/>
</dbReference>
<evidence type="ECO:0000313" key="18">
    <source>
        <dbReference type="EMBL" id="GGD46516.1"/>
    </source>
</evidence>
<dbReference type="GO" id="GO:0005829">
    <property type="term" value="C:cytosol"/>
    <property type="evidence" value="ECO:0007669"/>
    <property type="project" value="TreeGrafter"/>
</dbReference>
<comment type="cofactor">
    <cofactor evidence="15">
        <name>Zn(2+)</name>
        <dbReference type="ChEBI" id="CHEBI:29105"/>
    </cofactor>
    <text evidence="15">Binds 1 zinc ion.</text>
</comment>
<reference evidence="18 19" key="1">
    <citation type="journal article" date="2014" name="Int. J. Syst. Evol. Microbiol.">
        <title>Complete genome sequence of Corynebacterium casei LMG S-19264T (=DSM 44701T), isolated from a smear-ripened cheese.</title>
        <authorList>
            <consortium name="US DOE Joint Genome Institute (JGI-PGF)"/>
            <person name="Walter F."/>
            <person name="Albersmeier A."/>
            <person name="Kalinowski J."/>
            <person name="Ruckert C."/>
        </authorList>
    </citation>
    <scope>NUCLEOTIDE SEQUENCE [LARGE SCALE GENOMIC DNA]</scope>
    <source>
        <strain evidence="18 19">CGMCC 1.15358</strain>
    </source>
</reference>
<dbReference type="AlphaFoldDB" id="A0A917DK34"/>
<dbReference type="EMBL" id="BMIO01000006">
    <property type="protein sequence ID" value="GGD46516.1"/>
    <property type="molecule type" value="Genomic_DNA"/>
</dbReference>
<dbReference type="Pfam" id="PF01432">
    <property type="entry name" value="Peptidase_M3"/>
    <property type="match status" value="1"/>
</dbReference>
<keyword evidence="19" id="KW-1185">Reference proteome</keyword>
<feature type="domain" description="Peptidase M3A/M3B catalytic" evidence="17">
    <location>
        <begin position="269"/>
        <end position="715"/>
    </location>
</feature>
<accession>A0A917DK34</accession>
<evidence type="ECO:0000256" key="5">
    <source>
        <dbReference type="ARBA" id="ARBA00022670"/>
    </source>
</evidence>
<comment type="caution">
    <text evidence="18">The sequence shown here is derived from an EMBL/GenBank/DDBJ whole genome shotgun (WGS) entry which is preliminary data.</text>
</comment>
<evidence type="ECO:0000256" key="15">
    <source>
        <dbReference type="RuleBase" id="RU003435"/>
    </source>
</evidence>
<organism evidence="18 19">
    <name type="scientific">Croceicoccus pelagius</name>
    <dbReference type="NCBI Taxonomy" id="1703341"/>
    <lineage>
        <taxon>Bacteria</taxon>
        <taxon>Pseudomonadati</taxon>
        <taxon>Pseudomonadota</taxon>
        <taxon>Alphaproteobacteria</taxon>
        <taxon>Sphingomonadales</taxon>
        <taxon>Erythrobacteraceae</taxon>
        <taxon>Croceicoccus</taxon>
    </lineage>
</organism>
<evidence type="ECO:0000256" key="12">
    <source>
        <dbReference type="ARBA" id="ARBA00066668"/>
    </source>
</evidence>
<dbReference type="SUPFAM" id="SSF55486">
    <property type="entry name" value="Metalloproteases ('zincins'), catalytic domain"/>
    <property type="match status" value="1"/>
</dbReference>
<proteinExistence type="inferred from homology"/>
<dbReference type="InterPro" id="IPR045090">
    <property type="entry name" value="Pept_M3A_M3B"/>
</dbReference>
<keyword evidence="7 15" id="KW-0378">Hydrolase</keyword>
<dbReference type="FunFam" id="1.10.1370.40:FF:000001">
    <property type="entry name" value="Dipeptidyl carboxypeptidase II"/>
    <property type="match status" value="1"/>
</dbReference>
<evidence type="ECO:0000256" key="9">
    <source>
        <dbReference type="ARBA" id="ARBA00023049"/>
    </source>
</evidence>
<protein>
    <recommendedName>
        <fullName evidence="13">Dipeptidyl carboxypeptidase</fullName>
        <ecNumber evidence="12">3.4.15.5</ecNumber>
    </recommendedName>
    <alternativeName>
        <fullName evidence="14">Peptidyl-dipeptidase Dcp</fullName>
    </alternativeName>
</protein>
<dbReference type="InterPro" id="IPR001567">
    <property type="entry name" value="Pept_M3A_M3B_dom"/>
</dbReference>
<keyword evidence="5 15" id="KW-0645">Protease</keyword>
<evidence type="ECO:0000313" key="19">
    <source>
        <dbReference type="Proteomes" id="UP000598997"/>
    </source>
</evidence>
<comment type="catalytic activity">
    <reaction evidence="10">
        <text>Hydrolysis of unblocked, C-terminal dipeptides from oligopeptides, with broad specificity. Does not hydrolyze bonds in which P1' is Pro, or both P1 and P1' are Gly.</text>
        <dbReference type="EC" id="3.4.15.5"/>
    </reaction>
</comment>
<dbReference type="GO" id="GO:0004222">
    <property type="term" value="F:metalloendopeptidase activity"/>
    <property type="evidence" value="ECO:0007669"/>
    <property type="project" value="InterPro"/>
</dbReference>
<evidence type="ECO:0000256" key="1">
    <source>
        <dbReference type="ARBA" id="ARBA00004496"/>
    </source>
</evidence>
<keyword evidence="16" id="KW-0732">Signal</keyword>
<sequence>MYKPVLLIGTALCVASLGACTTTTDTTMATATETTAIPQGTGIFADASPLPFHAPDFSRIADADFKPAIEQGMAIQRAEWTAIANDPAAPTFDNTIVALEKTGRMLDRTRSVFSVKTGTVTNDTLDAIDAELSPKLAAHSDALYLNEAIFQRVQTVYDARASMDLTGEDKALLERTYEDFVHAGAKLSPDAKAQLREINTTLSSLSTKFSQTLTEADKHQALVVADRAALAGLSEAEIAAAAQAAHERGLDGKEIITLQNTTQQPKLDSLTNRDTRRELFEKSWNRTSDGSATDTRGIIKQLATLRAKKAALFGEPDFASYQMYDRMAGDPQTAIEFMKGLAGPTAAAQLREAAAINEEIAAEGKNFSVEPYDWDFYAQKVRAKKFDIDAGQIKPYFQVDRVLEDGVFYAANKLYGLTFKKRDDIPTWHSTVSVYTVFDKDGSELALFYFDPFKRDNKRGGAWMSSFVSQSHLFGEKPVIYNVLNIAPPAAGEPALATFDDVTTMFHEFGHALHGMFADQKYPSLSGTAVARDFVEYPSQANEKWAEEPTVLANYAKHYETGAAMPADLLTKVQESQTFNQGYALGETLAAAMLDMNWHTLPDGKVPEDVNGFEAAALEANPLHTDLVPPRYRTSYFRHIWSGGYSAGYYAYLWTEMLSADTGEWFDENGGMTRANGDHFRATILSRGGTVDYGEAFRAMTGKDPEVEPMLRQRGLLDEAN</sequence>
<keyword evidence="8 15" id="KW-0862">Zinc</keyword>
<evidence type="ECO:0000256" key="13">
    <source>
        <dbReference type="ARBA" id="ARBA00070755"/>
    </source>
</evidence>
<evidence type="ECO:0000256" key="6">
    <source>
        <dbReference type="ARBA" id="ARBA00022723"/>
    </source>
</evidence>
<comment type="subcellular location">
    <subcellularLocation>
        <location evidence="1">Cytoplasm</location>
    </subcellularLocation>
</comment>
<dbReference type="FunFam" id="3.40.390.10:FF:000009">
    <property type="entry name" value="Oligopeptidase A"/>
    <property type="match status" value="1"/>
</dbReference>
<keyword evidence="4 18" id="KW-0121">Carboxypeptidase</keyword>
<evidence type="ECO:0000256" key="11">
    <source>
        <dbReference type="ARBA" id="ARBA00054529"/>
    </source>
</evidence>
<evidence type="ECO:0000256" key="14">
    <source>
        <dbReference type="ARBA" id="ARBA00075608"/>
    </source>
</evidence>
<keyword evidence="6 15" id="KW-0479">Metal-binding</keyword>
<dbReference type="Gene3D" id="1.10.1370.40">
    <property type="match status" value="3"/>
</dbReference>
<keyword evidence="3" id="KW-0963">Cytoplasm</keyword>
<evidence type="ECO:0000256" key="8">
    <source>
        <dbReference type="ARBA" id="ARBA00022833"/>
    </source>
</evidence>
<evidence type="ECO:0000256" key="16">
    <source>
        <dbReference type="SAM" id="SignalP"/>
    </source>
</evidence>
<feature type="signal peptide" evidence="16">
    <location>
        <begin position="1"/>
        <end position="21"/>
    </location>
</feature>
<dbReference type="PROSITE" id="PS51257">
    <property type="entry name" value="PROKAR_LIPOPROTEIN"/>
    <property type="match status" value="1"/>
</dbReference>
<comment type="function">
    <text evidence="11">Removes dipeptides from the C-termini of N-blocked tripeptides, tetrapeptides and larger peptides.</text>
</comment>